<protein>
    <submittedName>
        <fullName evidence="1">Uncharacterized protein</fullName>
    </submittedName>
</protein>
<organism evidence="1 2">
    <name type="scientific">Zarea fungicola</name>
    <dbReference type="NCBI Taxonomy" id="93591"/>
    <lineage>
        <taxon>Eukaryota</taxon>
        <taxon>Fungi</taxon>
        <taxon>Dikarya</taxon>
        <taxon>Ascomycota</taxon>
        <taxon>Pezizomycotina</taxon>
        <taxon>Sordariomycetes</taxon>
        <taxon>Hypocreomycetidae</taxon>
        <taxon>Hypocreales</taxon>
        <taxon>Cordycipitaceae</taxon>
        <taxon>Zarea</taxon>
    </lineage>
</organism>
<dbReference type="EMBL" id="JANJQO010000690">
    <property type="protein sequence ID" value="KAJ2975578.1"/>
    <property type="molecule type" value="Genomic_DNA"/>
</dbReference>
<gene>
    <name evidence="1" type="ORF">NQ176_g5445</name>
</gene>
<reference evidence="1" key="1">
    <citation type="submission" date="2022-08" db="EMBL/GenBank/DDBJ databases">
        <title>Genome Sequence of Lecanicillium fungicola.</title>
        <authorList>
            <person name="Buettner E."/>
        </authorList>
    </citation>
    <scope>NUCLEOTIDE SEQUENCE</scope>
    <source>
        <strain evidence="1">Babe33</strain>
    </source>
</reference>
<evidence type="ECO:0000313" key="2">
    <source>
        <dbReference type="Proteomes" id="UP001143910"/>
    </source>
</evidence>
<name>A0ACC1N9W0_9HYPO</name>
<dbReference type="Proteomes" id="UP001143910">
    <property type="component" value="Unassembled WGS sequence"/>
</dbReference>
<proteinExistence type="predicted"/>
<keyword evidence="2" id="KW-1185">Reference proteome</keyword>
<comment type="caution">
    <text evidence="1">The sequence shown here is derived from an EMBL/GenBank/DDBJ whole genome shotgun (WGS) entry which is preliminary data.</text>
</comment>
<sequence length="195" mass="21048">MDFDSKFGDCVKHIENTIRHTFSNKKLCAESLNNAGPTASVYVADRQFTTLPKNDRLAVYGDIVATSMLCRDWYDGGSTAWTAMRNDVLSNEYLAEIGFTLGLDHCINKDAGTTSVSKRMMATAVEALLGAVHLDGGDEALRVVLGQLRIVSPEDRLVLLAKATKWPSCKAAQACGAFDPSDRGALGFKALSAII</sequence>
<evidence type="ECO:0000313" key="1">
    <source>
        <dbReference type="EMBL" id="KAJ2975578.1"/>
    </source>
</evidence>
<accession>A0ACC1N9W0</accession>